<dbReference type="InterPro" id="IPR003439">
    <property type="entry name" value="ABC_transporter-like_ATP-bd"/>
</dbReference>
<reference evidence="6 7" key="1">
    <citation type="submission" date="2018-05" db="EMBL/GenBank/DDBJ databases">
        <title>Leucothrix arctica sp. nov., isolated from Arctic seawater.</title>
        <authorList>
            <person name="Choi A."/>
            <person name="Baek K."/>
        </authorList>
    </citation>
    <scope>NUCLEOTIDE SEQUENCE [LARGE SCALE GENOMIC DNA]</scope>
    <source>
        <strain evidence="6 7">JCM 18388</strain>
    </source>
</reference>
<dbReference type="CDD" id="cd03230">
    <property type="entry name" value="ABC_DR_subfamily_A"/>
    <property type="match status" value="1"/>
</dbReference>
<name>A0A317CEZ6_9GAMM</name>
<dbReference type="InterPro" id="IPR017871">
    <property type="entry name" value="ABC_transporter-like_CS"/>
</dbReference>
<comment type="similarity">
    <text evidence="1">Belongs to the ABC transporter superfamily.</text>
</comment>
<evidence type="ECO:0000256" key="3">
    <source>
        <dbReference type="ARBA" id="ARBA00022741"/>
    </source>
</evidence>
<evidence type="ECO:0000256" key="1">
    <source>
        <dbReference type="ARBA" id="ARBA00005417"/>
    </source>
</evidence>
<dbReference type="Proteomes" id="UP000245539">
    <property type="component" value="Unassembled WGS sequence"/>
</dbReference>
<evidence type="ECO:0000313" key="7">
    <source>
        <dbReference type="Proteomes" id="UP000245539"/>
    </source>
</evidence>
<evidence type="ECO:0000256" key="4">
    <source>
        <dbReference type="ARBA" id="ARBA00022840"/>
    </source>
</evidence>
<keyword evidence="7" id="KW-1185">Reference proteome</keyword>
<dbReference type="SUPFAM" id="SSF52540">
    <property type="entry name" value="P-loop containing nucleoside triphosphate hydrolases"/>
    <property type="match status" value="1"/>
</dbReference>
<dbReference type="AlphaFoldDB" id="A0A317CEZ6"/>
<keyword evidence="2" id="KW-0813">Transport</keyword>
<feature type="domain" description="ABC transporter" evidence="5">
    <location>
        <begin position="5"/>
        <end position="232"/>
    </location>
</feature>
<evidence type="ECO:0000313" key="6">
    <source>
        <dbReference type="EMBL" id="PWQ97225.1"/>
    </source>
</evidence>
<dbReference type="OrthoDB" id="9781337at2"/>
<dbReference type="GO" id="GO:0016887">
    <property type="term" value="F:ATP hydrolysis activity"/>
    <property type="evidence" value="ECO:0007669"/>
    <property type="project" value="InterPro"/>
</dbReference>
<accession>A0A317CEZ6</accession>
<comment type="caution">
    <text evidence="6">The sequence shown here is derived from an EMBL/GenBank/DDBJ whole genome shotgun (WGS) entry which is preliminary data.</text>
</comment>
<dbReference type="GO" id="GO:0005524">
    <property type="term" value="F:ATP binding"/>
    <property type="evidence" value="ECO:0007669"/>
    <property type="project" value="UniProtKB-KW"/>
</dbReference>
<keyword evidence="4 6" id="KW-0067">ATP-binding</keyword>
<dbReference type="InterPro" id="IPR027417">
    <property type="entry name" value="P-loop_NTPase"/>
</dbReference>
<evidence type="ECO:0000256" key="2">
    <source>
        <dbReference type="ARBA" id="ARBA00022448"/>
    </source>
</evidence>
<gene>
    <name evidence="6" type="ORF">DKW60_10875</name>
</gene>
<dbReference type="InterPro" id="IPR003593">
    <property type="entry name" value="AAA+_ATPase"/>
</dbReference>
<dbReference type="EMBL" id="QGKM01000027">
    <property type="protein sequence ID" value="PWQ97225.1"/>
    <property type="molecule type" value="Genomic_DNA"/>
</dbReference>
<dbReference type="PANTHER" id="PTHR43335">
    <property type="entry name" value="ABC TRANSPORTER, ATP-BINDING PROTEIN"/>
    <property type="match status" value="1"/>
</dbReference>
<organism evidence="6 7">
    <name type="scientific">Leucothrix pacifica</name>
    <dbReference type="NCBI Taxonomy" id="1247513"/>
    <lineage>
        <taxon>Bacteria</taxon>
        <taxon>Pseudomonadati</taxon>
        <taxon>Pseudomonadota</taxon>
        <taxon>Gammaproteobacteria</taxon>
        <taxon>Thiotrichales</taxon>
        <taxon>Thiotrichaceae</taxon>
        <taxon>Leucothrix</taxon>
    </lineage>
</organism>
<protein>
    <submittedName>
        <fullName evidence="6">ABC transporter ATP-binding protein</fullName>
    </submittedName>
</protein>
<dbReference type="Gene3D" id="3.40.50.300">
    <property type="entry name" value="P-loop containing nucleotide triphosphate hydrolases"/>
    <property type="match status" value="1"/>
</dbReference>
<dbReference type="PROSITE" id="PS50893">
    <property type="entry name" value="ABC_TRANSPORTER_2"/>
    <property type="match status" value="1"/>
</dbReference>
<evidence type="ECO:0000259" key="5">
    <source>
        <dbReference type="PROSITE" id="PS50893"/>
    </source>
</evidence>
<dbReference type="PROSITE" id="PS00211">
    <property type="entry name" value="ABC_TRANSPORTER_1"/>
    <property type="match status" value="1"/>
</dbReference>
<keyword evidence="3" id="KW-0547">Nucleotide-binding</keyword>
<dbReference type="Pfam" id="PF00005">
    <property type="entry name" value="ABC_tran"/>
    <property type="match status" value="1"/>
</dbReference>
<sequence>MVSLIQCTNITKRYGSTLALDNVSLTLEAGAPIALIGPNGAGKTTLFSLLCGFLRASSGDALIMGHQAGSKALHGRLAALPQDANLDPRFSIGHQLELFAKLQGFIGSKAGNEVKRVLQQVDLSNTYDMKPEALSHGMRKRILLAQALMGSPELILLDEPTAGLDPPNVKVMRSLINDASKNATFIISSHNLDELEKVCQSVVHLDKGHLKGVVDIHQARNSGYLTVVMAELKTTDQDIRESLLSLPGVTAVSFNAPNRFVLEYDSKQHSNLDMLLMQHLSEKGWPYRQLVNGRTLEDQVYF</sequence>
<proteinExistence type="inferred from homology"/>
<dbReference type="SMART" id="SM00382">
    <property type="entry name" value="AAA"/>
    <property type="match status" value="1"/>
</dbReference>